<dbReference type="Proteomes" id="UP000252458">
    <property type="component" value="Unassembled WGS sequence"/>
</dbReference>
<evidence type="ECO:0000313" key="2">
    <source>
        <dbReference type="EMBL" id="RBB38893.1"/>
    </source>
</evidence>
<dbReference type="EMBL" id="QMFZ01000012">
    <property type="protein sequence ID" value="RBB38893.1"/>
    <property type="molecule type" value="Genomic_DNA"/>
</dbReference>
<evidence type="ECO:0000313" key="3">
    <source>
        <dbReference type="Proteomes" id="UP000252458"/>
    </source>
</evidence>
<proteinExistence type="predicted"/>
<comment type="caution">
    <text evidence="2">The sequence shown here is derived from an EMBL/GenBank/DDBJ whole genome shotgun (WGS) entry which is preliminary data.</text>
</comment>
<reference evidence="2 3" key="1">
    <citation type="submission" date="2018-06" db="EMBL/GenBank/DDBJ databases">
        <title>Draft genome sequence of Burkholderia reimsis strain BE51 isolated from a French agricultural soil.</title>
        <authorList>
            <person name="Esmaeel Q."/>
        </authorList>
    </citation>
    <scope>NUCLEOTIDE SEQUENCE [LARGE SCALE GENOMIC DNA]</scope>
    <source>
        <strain evidence="2 3">BE51</strain>
    </source>
</reference>
<protein>
    <submittedName>
        <fullName evidence="2">Uncharacterized protein</fullName>
    </submittedName>
</protein>
<gene>
    <name evidence="2" type="ORF">DPV79_16055</name>
</gene>
<name>A0A365QV20_9BURK</name>
<feature type="compositionally biased region" description="Basic and acidic residues" evidence="1">
    <location>
        <begin position="79"/>
        <end position="99"/>
    </location>
</feature>
<evidence type="ECO:0000256" key="1">
    <source>
        <dbReference type="SAM" id="MobiDB-lite"/>
    </source>
</evidence>
<feature type="region of interest" description="Disordered" evidence="1">
    <location>
        <begin position="71"/>
        <end position="99"/>
    </location>
</feature>
<dbReference type="AlphaFoldDB" id="A0A365QV20"/>
<organism evidence="2 3">
    <name type="scientific">Burkholderia reimsis</name>
    <dbReference type="NCBI Taxonomy" id="2234132"/>
    <lineage>
        <taxon>Bacteria</taxon>
        <taxon>Pseudomonadati</taxon>
        <taxon>Pseudomonadota</taxon>
        <taxon>Betaproteobacteria</taxon>
        <taxon>Burkholderiales</taxon>
        <taxon>Burkholderiaceae</taxon>
        <taxon>Burkholderia</taxon>
    </lineage>
</organism>
<accession>A0A365QV20</accession>
<keyword evidence="3" id="KW-1185">Reference proteome</keyword>
<dbReference type="RefSeq" id="WP_113045881.1">
    <property type="nucleotide sequence ID" value="NZ_QMFZ01000012.1"/>
</dbReference>
<sequence length="99" mass="11699">MSNSDLMTRIWRAEDGYTDYRVFPNERDAMICRLMFTFAIIADMTPYAYGERWCYHSYADAKAALDAWDGEGEPTGWHRHPDTGRRRENGDPERETINW</sequence>